<evidence type="ECO:0000313" key="2">
    <source>
        <dbReference type="EMBL" id="CAK1552870.1"/>
    </source>
</evidence>
<accession>A0AAV1JWS3</accession>
<gene>
    <name evidence="2" type="ORF">LNINA_LOCUS11898</name>
</gene>
<proteinExistence type="predicted"/>
<reference evidence="2 3" key="1">
    <citation type="submission" date="2023-11" db="EMBL/GenBank/DDBJ databases">
        <authorList>
            <person name="Okamura Y."/>
        </authorList>
    </citation>
    <scope>NUCLEOTIDE SEQUENCE [LARGE SCALE GENOMIC DNA]</scope>
</reference>
<organism evidence="2 3">
    <name type="scientific">Leptosia nina</name>
    <dbReference type="NCBI Taxonomy" id="320188"/>
    <lineage>
        <taxon>Eukaryota</taxon>
        <taxon>Metazoa</taxon>
        <taxon>Ecdysozoa</taxon>
        <taxon>Arthropoda</taxon>
        <taxon>Hexapoda</taxon>
        <taxon>Insecta</taxon>
        <taxon>Pterygota</taxon>
        <taxon>Neoptera</taxon>
        <taxon>Endopterygota</taxon>
        <taxon>Lepidoptera</taxon>
        <taxon>Glossata</taxon>
        <taxon>Ditrysia</taxon>
        <taxon>Papilionoidea</taxon>
        <taxon>Pieridae</taxon>
        <taxon>Pierinae</taxon>
        <taxon>Leptosia</taxon>
    </lineage>
</organism>
<dbReference type="Proteomes" id="UP001497472">
    <property type="component" value="Unassembled WGS sequence"/>
</dbReference>
<dbReference type="EMBL" id="CAVLEF010000163">
    <property type="protein sequence ID" value="CAK1552870.1"/>
    <property type="molecule type" value="Genomic_DNA"/>
</dbReference>
<sequence length="674" mass="78877">MTEGGEYKRRLDPNECEPGICVPYNCDPYECETWIQKRLRREKAHKRRFDTDSLKRNMDATKSAASAVSTFLKNCICSLKLNTKRLQNSPHLKFEVKPQRRNKNQFAKLEPYECEPNTCIPGECDPYECEKRIRKRLLRENATTTTQAKTTSQSTFTRNLRAHKGDYVNKQTYERPSRVMVQKLDKPKHVYQPKVPSHYEGQKQSVRIGSTFSFDVEFFKDRTFGDPAYRKRKNGVHRVRQYDTESNMARRAKYRTKGQQFRDGFGRYDASQFAGIPTQSTSTITDPQLKRCFCTLQLHKSAASVNEMKRQPLQTQNKMTHTKNTLSYNVTSPYECPPFMCVPNECDPYECERKLRKLNIRSQAIGTEGGRRKRNRYIDASSVTTRTQKVQSNFVQKPKHYKEGNVVEVPRFTNYLKKQNWQGVKVGSNVSFNIEFYKEFSPPGQKRKPKKIKEVVYDEPHLVTGDRGKYATKYVSPPHLRNLRNTESQVEARGMENKSSNTINRLKRCFCTLKLQKNRSALPVPYPQSFEVRRAEVQNKMFPKVPFPQAFDVFLTKTQKNQIKPKEQNTVEEKAVVTKITRSKVKKTKFKNDNEMQTILSYKPKKFDKKASKTILMENKINKKENKKKHRGKFSKKNRLTRKQSKLAMNTDKSCYCEKFVGPLKKYHNRVKTN</sequence>
<comment type="caution">
    <text evidence="2">The sequence shown here is derived from an EMBL/GenBank/DDBJ whole genome shotgun (WGS) entry which is preliminary data.</text>
</comment>
<dbReference type="AlphaFoldDB" id="A0AAV1JWS3"/>
<protein>
    <submittedName>
        <fullName evidence="2">Uncharacterized protein</fullName>
    </submittedName>
</protein>
<keyword evidence="3" id="KW-1185">Reference proteome</keyword>
<evidence type="ECO:0000256" key="1">
    <source>
        <dbReference type="SAM" id="MobiDB-lite"/>
    </source>
</evidence>
<name>A0AAV1JWS3_9NEOP</name>
<evidence type="ECO:0000313" key="3">
    <source>
        <dbReference type="Proteomes" id="UP001497472"/>
    </source>
</evidence>
<feature type="compositionally biased region" description="Basic residues" evidence="1">
    <location>
        <begin position="625"/>
        <end position="645"/>
    </location>
</feature>
<feature type="region of interest" description="Disordered" evidence="1">
    <location>
        <begin position="625"/>
        <end position="646"/>
    </location>
</feature>